<dbReference type="AlphaFoldDB" id="A0AAW0QQG7"/>
<proteinExistence type="predicted"/>
<protein>
    <submittedName>
        <fullName evidence="1">Uncharacterized protein</fullName>
    </submittedName>
</protein>
<dbReference type="InterPro" id="IPR025332">
    <property type="entry name" value="DUF4238"/>
</dbReference>
<name>A0AAW0QQG7_9PEZI</name>
<gene>
    <name evidence="1" type="ORF">PG999_010142</name>
</gene>
<comment type="caution">
    <text evidence="1">The sequence shown here is derived from an EMBL/GenBank/DDBJ whole genome shotgun (WGS) entry which is preliminary data.</text>
</comment>
<evidence type="ECO:0000313" key="1">
    <source>
        <dbReference type="EMBL" id="KAK8106783.1"/>
    </source>
</evidence>
<evidence type="ECO:0000313" key="2">
    <source>
        <dbReference type="Proteomes" id="UP001392437"/>
    </source>
</evidence>
<reference evidence="1 2" key="1">
    <citation type="submission" date="2023-01" db="EMBL/GenBank/DDBJ databases">
        <title>Analysis of 21 Apiospora genomes using comparative genomics revels a genus with tremendous synthesis potential of carbohydrate active enzymes and secondary metabolites.</title>
        <authorList>
            <person name="Sorensen T."/>
        </authorList>
    </citation>
    <scope>NUCLEOTIDE SEQUENCE [LARGE SCALE GENOMIC DNA]</scope>
    <source>
        <strain evidence="1 2">CBS 117206</strain>
    </source>
</reference>
<dbReference type="Proteomes" id="UP001392437">
    <property type="component" value="Unassembled WGS sequence"/>
</dbReference>
<dbReference type="Pfam" id="PF14022">
    <property type="entry name" value="DUF4238"/>
    <property type="match status" value="1"/>
</dbReference>
<organism evidence="1 2">
    <name type="scientific">Apiospora kogelbergensis</name>
    <dbReference type="NCBI Taxonomy" id="1337665"/>
    <lineage>
        <taxon>Eukaryota</taxon>
        <taxon>Fungi</taxon>
        <taxon>Dikarya</taxon>
        <taxon>Ascomycota</taxon>
        <taxon>Pezizomycotina</taxon>
        <taxon>Sordariomycetes</taxon>
        <taxon>Xylariomycetidae</taxon>
        <taxon>Amphisphaeriales</taxon>
        <taxon>Apiosporaceae</taxon>
        <taxon>Apiospora</taxon>
    </lineage>
</organism>
<keyword evidence="2" id="KW-1185">Reference proteome</keyword>
<dbReference type="EMBL" id="JAQQWP010000008">
    <property type="protein sequence ID" value="KAK8106783.1"/>
    <property type="molecule type" value="Genomic_DNA"/>
</dbReference>
<accession>A0AAW0QQG7</accession>
<sequence length="422" mass="48110">MYFEDAAWFISHVQYMYMAICTPPTDSDREFVLTDHCYNVFEGPAALIRDCNSQEIHTASHVTLHDLAPVTPKLILILRNYVFPLPEEDADPFVAEHRADFRKQAIDDPFGPDAIAKSRLADLPITKARNSYSDVVDGRFRRPTGWQGQFTLSDSFCFKFFSISENHVDAMNELILDNSWLSTTIVFASQASFSRILETYLMTSSNNGKCVTGKNGDARLATLEKLATLSKNLGSQKQPTWMDVVVDDVVDYGELVEHQVAMHRWVKYWTETPLEEQGIFMEPYTKLDIIIARTLFNGDDESLNKRIYQTVLNEASMAVLPRTGLWTEPSPGEDYQFQVAVIHKIMWETPGIPEIEDFAMGVQLDLLEGDIINPDQLNQMEVETQNTIECLTRNASRFLFTELLEGRLDEQTLSDFKRSSLN</sequence>